<dbReference type="Pfam" id="PF02319">
    <property type="entry name" value="WHD_E2F_TDP"/>
    <property type="match status" value="1"/>
</dbReference>
<evidence type="ECO:0000313" key="8">
    <source>
        <dbReference type="EMBL" id="CAE4590291.1"/>
    </source>
</evidence>
<feature type="region of interest" description="Disordered" evidence="6">
    <location>
        <begin position="117"/>
        <end position="186"/>
    </location>
</feature>
<evidence type="ECO:0000259" key="7">
    <source>
        <dbReference type="SMART" id="SM01372"/>
    </source>
</evidence>
<keyword evidence="3 5" id="KW-0238">DNA-binding</keyword>
<dbReference type="GO" id="GO:0090575">
    <property type="term" value="C:RNA polymerase II transcription regulator complex"/>
    <property type="evidence" value="ECO:0007669"/>
    <property type="project" value="TreeGrafter"/>
</dbReference>
<feature type="compositionally biased region" description="Polar residues" evidence="6">
    <location>
        <begin position="130"/>
        <end position="146"/>
    </location>
</feature>
<dbReference type="InterPro" id="IPR037241">
    <property type="entry name" value="E2F-DP_heterodim"/>
</dbReference>
<name>A0A7S4QQ69_9STRA</name>
<gene>
    <name evidence="8" type="ORF">DBRI00130_LOCUS6075</name>
</gene>
<feature type="region of interest" description="Disordered" evidence="6">
    <location>
        <begin position="248"/>
        <end position="292"/>
    </location>
</feature>
<dbReference type="Pfam" id="PF16421">
    <property type="entry name" value="E2F_CC-MB"/>
    <property type="match status" value="1"/>
</dbReference>
<evidence type="ECO:0000256" key="1">
    <source>
        <dbReference type="ARBA" id="ARBA00010940"/>
    </source>
</evidence>
<feature type="region of interest" description="Disordered" evidence="6">
    <location>
        <begin position="1"/>
        <end position="54"/>
    </location>
</feature>
<feature type="compositionally biased region" description="Basic and acidic residues" evidence="6">
    <location>
        <begin position="785"/>
        <end position="813"/>
    </location>
</feature>
<dbReference type="SUPFAM" id="SSF46785">
    <property type="entry name" value="Winged helix' DNA-binding domain"/>
    <property type="match status" value="1"/>
</dbReference>
<accession>A0A7S4QQ69</accession>
<dbReference type="GO" id="GO:0046983">
    <property type="term" value="F:protein dimerization activity"/>
    <property type="evidence" value="ECO:0007669"/>
    <property type="project" value="InterPro"/>
</dbReference>
<feature type="compositionally biased region" description="Basic and acidic residues" evidence="6">
    <location>
        <begin position="252"/>
        <end position="269"/>
    </location>
</feature>
<dbReference type="InterPro" id="IPR015633">
    <property type="entry name" value="E2F"/>
</dbReference>
<feature type="compositionally biased region" description="Basic and acidic residues" evidence="6">
    <location>
        <begin position="1"/>
        <end position="19"/>
    </location>
</feature>
<sequence>MASRRGQPDSSDRSYDRSTVRRSPGGNESPPVYSDNVSHMMGRPSFHPDMQPSYNFPHNVHHSMMSRQMSHSYAPPFPGMFPMSHQGSPRRPIYDERHAGPEGAQITAVTPESLAFSATSPLSSARKRSASTPESINIHSASSTPTMKRARASDPSPPGSRTRKISATSPSGNVPSTPSIASGSSRYDSSLGLLTKKFVSLLSDVESGLLDLNVAAGELNVQKRRIYDITNVLEGIGLIEKRGKNHIAWSDRSGDSKDPDSNSDKDESNKIGSPPKITNTSKQAQRGIGVNQRSYRRDIDSLKAHERQLDYFIEMATRMVRQYNSPLMHAGANSSSMGSALCQDMYIMKDEITSLANYRKETVIAIRAPSGTSLEVPDPDEGMGPGLRRFQIYLSNPDKTKGPINVYLVQYGSKGKEREQGNQGGTKSEKGNDKGQQASHNPQTSHPLHFSNKWPVQQQRPKGWPDGDFPEKSETSTTIHFPMQEMRSRKVNEGSPTLPRPPPALDRRSYPLPMSRPGPGASASAPPLQRQQDRYNSQSQGHGPQSHHQSFDPLMKKQSHGQYGSWRNEPPVERNTAQAAHSKPHYSEPMMVQSLTPERGIDTAASPFGSPPRNPPPRNTKRSTLAGDHYGSGRMLSPQSTPIRSSPDTHIGQMYPTPPRIDYQPSPLGRPEPITPLDTTQTSLGGFDQPTRSPNTNTQMELLNAPLHSPGNQRRSIMRDDVGTRSGPRLSPSRSFGGSFGFCTSPRMDDMTSFQPVSSIWGNEGNTGIGEDFFHYTPGSGDTIDAERRERHGSTDHQRGDHVDSNEHDLNLF</sequence>
<comment type="subcellular location">
    <subcellularLocation>
        <location evidence="5">Nucleus</location>
    </subcellularLocation>
</comment>
<protein>
    <recommendedName>
        <fullName evidence="7">E2F/DP family winged-helix DNA-binding domain-containing protein</fullName>
    </recommendedName>
</protein>
<reference evidence="8" key="1">
    <citation type="submission" date="2021-01" db="EMBL/GenBank/DDBJ databases">
        <authorList>
            <person name="Corre E."/>
            <person name="Pelletier E."/>
            <person name="Niang G."/>
            <person name="Scheremetjew M."/>
            <person name="Finn R."/>
            <person name="Kale V."/>
            <person name="Holt S."/>
            <person name="Cochrane G."/>
            <person name="Meng A."/>
            <person name="Brown T."/>
            <person name="Cohen L."/>
        </authorList>
    </citation>
    <scope>NUCLEOTIDE SEQUENCE</scope>
    <source>
        <strain evidence="8">GSO104</strain>
    </source>
</reference>
<evidence type="ECO:0000256" key="3">
    <source>
        <dbReference type="ARBA" id="ARBA00023125"/>
    </source>
</evidence>
<feature type="region of interest" description="Disordered" evidence="6">
    <location>
        <begin position="774"/>
        <end position="813"/>
    </location>
</feature>
<evidence type="ECO:0000256" key="5">
    <source>
        <dbReference type="RuleBase" id="RU003796"/>
    </source>
</evidence>
<dbReference type="InterPro" id="IPR003316">
    <property type="entry name" value="E2F_WHTH_DNA-bd_dom"/>
</dbReference>
<feature type="compositionally biased region" description="Pro residues" evidence="6">
    <location>
        <begin position="609"/>
        <end position="618"/>
    </location>
</feature>
<organism evidence="8">
    <name type="scientific">Ditylum brightwellii</name>
    <dbReference type="NCBI Taxonomy" id="49249"/>
    <lineage>
        <taxon>Eukaryota</taxon>
        <taxon>Sar</taxon>
        <taxon>Stramenopiles</taxon>
        <taxon>Ochrophyta</taxon>
        <taxon>Bacillariophyta</taxon>
        <taxon>Mediophyceae</taxon>
        <taxon>Lithodesmiophycidae</taxon>
        <taxon>Lithodesmiales</taxon>
        <taxon>Lithodesmiaceae</taxon>
        <taxon>Ditylum</taxon>
    </lineage>
</organism>
<dbReference type="FunFam" id="1.10.10.10:FF:000008">
    <property type="entry name" value="E2F transcription factor 1"/>
    <property type="match status" value="1"/>
</dbReference>
<dbReference type="Gene3D" id="6.10.250.540">
    <property type="match status" value="1"/>
</dbReference>
<evidence type="ECO:0000256" key="2">
    <source>
        <dbReference type="ARBA" id="ARBA00023015"/>
    </source>
</evidence>
<feature type="compositionally biased region" description="Polar residues" evidence="6">
    <location>
        <begin position="434"/>
        <end position="446"/>
    </location>
</feature>
<dbReference type="AlphaFoldDB" id="A0A7S4QQ69"/>
<feature type="region of interest" description="Disordered" evidence="6">
    <location>
        <begin position="600"/>
        <end position="650"/>
    </location>
</feature>
<feature type="compositionally biased region" description="Polar residues" evidence="6">
    <location>
        <begin position="637"/>
        <end position="648"/>
    </location>
</feature>
<feature type="compositionally biased region" description="Low complexity" evidence="6">
    <location>
        <begin position="517"/>
        <end position="527"/>
    </location>
</feature>
<keyword evidence="2 5" id="KW-0805">Transcription regulation</keyword>
<dbReference type="InterPro" id="IPR036388">
    <property type="entry name" value="WH-like_DNA-bd_sf"/>
</dbReference>
<dbReference type="GO" id="GO:0000978">
    <property type="term" value="F:RNA polymerase II cis-regulatory region sequence-specific DNA binding"/>
    <property type="evidence" value="ECO:0007669"/>
    <property type="project" value="InterPro"/>
</dbReference>
<dbReference type="GO" id="GO:0000981">
    <property type="term" value="F:DNA-binding transcription factor activity, RNA polymerase II-specific"/>
    <property type="evidence" value="ECO:0007669"/>
    <property type="project" value="TreeGrafter"/>
</dbReference>
<evidence type="ECO:0000256" key="6">
    <source>
        <dbReference type="SAM" id="MobiDB-lite"/>
    </source>
</evidence>
<dbReference type="SUPFAM" id="SSF144074">
    <property type="entry name" value="E2F-DP heterodimerization region"/>
    <property type="match status" value="1"/>
</dbReference>
<dbReference type="PANTHER" id="PTHR12081">
    <property type="entry name" value="TRANSCRIPTION FACTOR E2F"/>
    <property type="match status" value="1"/>
</dbReference>
<keyword evidence="5" id="KW-0539">Nucleus</keyword>
<dbReference type="Gene3D" id="1.10.10.10">
    <property type="entry name" value="Winged helix-like DNA-binding domain superfamily/Winged helix DNA-binding domain"/>
    <property type="match status" value="1"/>
</dbReference>
<feature type="domain" description="E2F/DP family winged-helix DNA-binding" evidence="7">
    <location>
        <begin position="186"/>
        <end position="251"/>
    </location>
</feature>
<evidence type="ECO:0000256" key="4">
    <source>
        <dbReference type="ARBA" id="ARBA00023163"/>
    </source>
</evidence>
<dbReference type="CDD" id="cd14660">
    <property type="entry name" value="E2F_DD"/>
    <property type="match status" value="1"/>
</dbReference>
<comment type="similarity">
    <text evidence="1 5">Belongs to the E2F/DP family.</text>
</comment>
<dbReference type="SMART" id="SM01372">
    <property type="entry name" value="E2F_TDP"/>
    <property type="match status" value="1"/>
</dbReference>
<feature type="region of interest" description="Disordered" evidence="6">
    <location>
        <begin position="414"/>
        <end position="588"/>
    </location>
</feature>
<feature type="compositionally biased region" description="Basic and acidic residues" evidence="6">
    <location>
        <begin position="463"/>
        <end position="474"/>
    </location>
</feature>
<keyword evidence="4 5" id="KW-0804">Transcription</keyword>
<dbReference type="PANTHER" id="PTHR12081:SF18">
    <property type="entry name" value="TRANSCRIPTION FACTOR E2F2-RELATED"/>
    <property type="match status" value="1"/>
</dbReference>
<dbReference type="InterPro" id="IPR036390">
    <property type="entry name" value="WH_DNA-bd_sf"/>
</dbReference>
<dbReference type="EMBL" id="HBNS01007497">
    <property type="protein sequence ID" value="CAE4590291.1"/>
    <property type="molecule type" value="Transcribed_RNA"/>
</dbReference>
<feature type="compositionally biased region" description="Low complexity" evidence="6">
    <location>
        <begin position="537"/>
        <end position="548"/>
    </location>
</feature>
<proteinExistence type="inferred from homology"/>
<dbReference type="InterPro" id="IPR032198">
    <property type="entry name" value="E2F_CC-MB"/>
</dbReference>
<feature type="compositionally biased region" description="Polar residues" evidence="6">
    <location>
        <begin position="165"/>
        <end position="186"/>
    </location>
</feature>